<dbReference type="EMBL" id="KZ820266">
    <property type="protein sequence ID" value="PWN48116.1"/>
    <property type="molecule type" value="Genomic_DNA"/>
</dbReference>
<proteinExistence type="predicted"/>
<sequence>MSSTQSLQQAYQKKRAYNHQDRVRRRSFPFTCLTNLVKESLIHDYVVKPNLLVAATKPSRILDLGCGRGADFNRFERALPGILYTGIDMSSNMLTQSPFQNHPRVRLLLLSHENTEMPPADVIWSFLGMQNACGTTEKMNEVLRRAWDCLSDGGVFLGAIPHGTKIIHDLERLCDPSQPFCFERTTNRFADEQWYTFTLEDAYEKLPEAAISPTTLQECAEQIGFGVEMFSFSEYIARSGQDPSKRHIRQKLLDHVKHADWATHLAAYYMCFALKKPRSLEPKKGWSSSKGLL</sequence>
<keyword evidence="2" id="KW-1185">Reference proteome</keyword>
<keyword evidence="1" id="KW-0489">Methyltransferase</keyword>
<gene>
    <name evidence="1" type="ORF">IE53DRAFT_412556</name>
</gene>
<keyword evidence="1" id="KW-0808">Transferase</keyword>
<dbReference type="Proteomes" id="UP000245626">
    <property type="component" value="Unassembled WGS sequence"/>
</dbReference>
<organism evidence="1 2">
    <name type="scientific">Violaceomyces palustris</name>
    <dbReference type="NCBI Taxonomy" id="1673888"/>
    <lineage>
        <taxon>Eukaryota</taxon>
        <taxon>Fungi</taxon>
        <taxon>Dikarya</taxon>
        <taxon>Basidiomycota</taxon>
        <taxon>Ustilaginomycotina</taxon>
        <taxon>Ustilaginomycetes</taxon>
        <taxon>Violaceomycetales</taxon>
        <taxon>Violaceomycetaceae</taxon>
        <taxon>Violaceomyces</taxon>
    </lineage>
</organism>
<accession>A0ACD0NQN2</accession>
<protein>
    <submittedName>
        <fullName evidence="1">S-adenosyl-L-methionine-dependent methyltransferase</fullName>
    </submittedName>
</protein>
<evidence type="ECO:0000313" key="2">
    <source>
        <dbReference type="Proteomes" id="UP000245626"/>
    </source>
</evidence>
<evidence type="ECO:0000313" key="1">
    <source>
        <dbReference type="EMBL" id="PWN48116.1"/>
    </source>
</evidence>
<reference evidence="1 2" key="1">
    <citation type="journal article" date="2018" name="Mol. Biol. Evol.">
        <title>Broad Genomic Sampling Reveals a Smut Pathogenic Ancestry of the Fungal Clade Ustilaginomycotina.</title>
        <authorList>
            <person name="Kijpornyongpan T."/>
            <person name="Mondo S.J."/>
            <person name="Barry K."/>
            <person name="Sandor L."/>
            <person name="Lee J."/>
            <person name="Lipzen A."/>
            <person name="Pangilinan J."/>
            <person name="LaButti K."/>
            <person name="Hainaut M."/>
            <person name="Henrissat B."/>
            <person name="Grigoriev I.V."/>
            <person name="Spatafora J.W."/>
            <person name="Aime M.C."/>
        </authorList>
    </citation>
    <scope>NUCLEOTIDE SEQUENCE [LARGE SCALE GENOMIC DNA]</scope>
    <source>
        <strain evidence="1 2">SA 807</strain>
    </source>
</reference>
<name>A0ACD0NQN2_9BASI</name>